<evidence type="ECO:0000313" key="4">
    <source>
        <dbReference type="EnsemblProtists" id="EKX43952"/>
    </source>
</evidence>
<dbReference type="RefSeq" id="XP_005830932.1">
    <property type="nucleotide sequence ID" value="XM_005830875.1"/>
</dbReference>
<keyword evidence="2" id="KW-0472">Membrane</keyword>
<reference evidence="3 5" key="1">
    <citation type="journal article" date="2012" name="Nature">
        <title>Algal genomes reveal evolutionary mosaicism and the fate of nucleomorphs.</title>
        <authorList>
            <consortium name="DOE Joint Genome Institute"/>
            <person name="Curtis B.A."/>
            <person name="Tanifuji G."/>
            <person name="Burki F."/>
            <person name="Gruber A."/>
            <person name="Irimia M."/>
            <person name="Maruyama S."/>
            <person name="Arias M.C."/>
            <person name="Ball S.G."/>
            <person name="Gile G.H."/>
            <person name="Hirakawa Y."/>
            <person name="Hopkins J.F."/>
            <person name="Kuo A."/>
            <person name="Rensing S.A."/>
            <person name="Schmutz J."/>
            <person name="Symeonidi A."/>
            <person name="Elias M."/>
            <person name="Eveleigh R.J."/>
            <person name="Herman E.K."/>
            <person name="Klute M.J."/>
            <person name="Nakayama T."/>
            <person name="Obornik M."/>
            <person name="Reyes-Prieto A."/>
            <person name="Armbrust E.V."/>
            <person name="Aves S.J."/>
            <person name="Beiko R.G."/>
            <person name="Coutinho P."/>
            <person name="Dacks J.B."/>
            <person name="Durnford D.G."/>
            <person name="Fast N.M."/>
            <person name="Green B.R."/>
            <person name="Grisdale C.J."/>
            <person name="Hempel F."/>
            <person name="Henrissat B."/>
            <person name="Hoppner M.P."/>
            <person name="Ishida K."/>
            <person name="Kim E."/>
            <person name="Koreny L."/>
            <person name="Kroth P.G."/>
            <person name="Liu Y."/>
            <person name="Malik S.B."/>
            <person name="Maier U.G."/>
            <person name="McRose D."/>
            <person name="Mock T."/>
            <person name="Neilson J.A."/>
            <person name="Onodera N.T."/>
            <person name="Poole A.M."/>
            <person name="Pritham E.J."/>
            <person name="Richards T.A."/>
            <person name="Rocap G."/>
            <person name="Roy S.W."/>
            <person name="Sarai C."/>
            <person name="Schaack S."/>
            <person name="Shirato S."/>
            <person name="Slamovits C.H."/>
            <person name="Spencer D.F."/>
            <person name="Suzuki S."/>
            <person name="Worden A.Z."/>
            <person name="Zauner S."/>
            <person name="Barry K."/>
            <person name="Bell C."/>
            <person name="Bharti A.K."/>
            <person name="Crow J.A."/>
            <person name="Grimwood J."/>
            <person name="Kramer R."/>
            <person name="Lindquist E."/>
            <person name="Lucas S."/>
            <person name="Salamov A."/>
            <person name="McFadden G.I."/>
            <person name="Lane C.E."/>
            <person name="Keeling P.J."/>
            <person name="Gray M.W."/>
            <person name="Grigoriev I.V."/>
            <person name="Archibald J.M."/>
        </authorList>
    </citation>
    <scope>NUCLEOTIDE SEQUENCE</scope>
    <source>
        <strain evidence="3 5">CCMP2712</strain>
    </source>
</reference>
<evidence type="ECO:0000313" key="3">
    <source>
        <dbReference type="EMBL" id="EKX43952.1"/>
    </source>
</evidence>
<dbReference type="KEGG" id="gtt:GUITHDRAFT_140090"/>
<keyword evidence="2" id="KW-0812">Transmembrane</keyword>
<sequence length="536" mass="61367">MKNVHAELVFTPSLVQSLLRGSKTKVIENNIRPTNTSLRSTRDSFKSKARHIWLEETIRHRKIRDIQNMMNRRQGILSLLAFVSILIAVAINELCVEGDYIPHLPSLSEEIALEQTAQNPRKCTKPLGEDAKLLQSLITAVILGLLLVQHSLRKKIASMQTSTSTATVRKDEFSSSPKIIRRLRLTLELLINFVHNLPFVHYDMAVKSDGTVIYYRLDSILAVATFVRFYHIFQWMHMKVVYRYFNLEVAYILRDYTIVEWIQNSWISVSLLAVKILIKRQAIAVICIFIGITVLSIGYMTRVAEGPAYTEHSVYLWDQLWIIYACVRGREERRVGYGTVVITDFGKFTVCMAMGMGPVAVAFVTATANQGIRLNNNENFMMSRADNNHLKLRVLTSAARVIQHWWRGIKAEAGGGAVGGAGGRLSRRLSLKREWKRVRQGELLYRELYNDMEMLRRGVRSCRPSAMCKENPRGAGQEAGTSMAPRKSASPRRTREQEEARNRLIREIEEVSKRLVRVDERLANLVRISERRRHDG</sequence>
<evidence type="ECO:0008006" key="6">
    <source>
        <dbReference type="Google" id="ProtNLM"/>
    </source>
</evidence>
<dbReference type="EMBL" id="JH993007">
    <property type="protein sequence ID" value="EKX43952.1"/>
    <property type="molecule type" value="Genomic_DNA"/>
</dbReference>
<evidence type="ECO:0000256" key="2">
    <source>
        <dbReference type="SAM" id="Phobius"/>
    </source>
</evidence>
<dbReference type="GO" id="GO:0016020">
    <property type="term" value="C:membrane"/>
    <property type="evidence" value="ECO:0007669"/>
    <property type="project" value="InterPro"/>
</dbReference>
<dbReference type="PaxDb" id="55529-EKX43952"/>
<keyword evidence="2" id="KW-1133">Transmembrane helix</keyword>
<dbReference type="InterPro" id="IPR015449">
    <property type="entry name" value="K_chnl_Ca-activ_SK"/>
</dbReference>
<name>L1J6K5_GUITC</name>
<reference evidence="4" key="3">
    <citation type="submission" date="2015-06" db="UniProtKB">
        <authorList>
            <consortium name="EnsemblProtists"/>
        </authorList>
    </citation>
    <scope>IDENTIFICATION</scope>
</reference>
<organism evidence="3">
    <name type="scientific">Guillardia theta (strain CCMP2712)</name>
    <name type="common">Cryptophyte</name>
    <dbReference type="NCBI Taxonomy" id="905079"/>
    <lineage>
        <taxon>Eukaryota</taxon>
        <taxon>Cryptophyceae</taxon>
        <taxon>Pyrenomonadales</taxon>
        <taxon>Geminigeraceae</taxon>
        <taxon>Guillardia</taxon>
    </lineage>
</organism>
<reference evidence="5" key="2">
    <citation type="submission" date="2012-11" db="EMBL/GenBank/DDBJ databases">
        <authorList>
            <person name="Kuo A."/>
            <person name="Curtis B.A."/>
            <person name="Tanifuji G."/>
            <person name="Burki F."/>
            <person name="Gruber A."/>
            <person name="Irimia M."/>
            <person name="Maruyama S."/>
            <person name="Arias M.C."/>
            <person name="Ball S.G."/>
            <person name="Gile G.H."/>
            <person name="Hirakawa Y."/>
            <person name="Hopkins J.F."/>
            <person name="Rensing S.A."/>
            <person name="Schmutz J."/>
            <person name="Symeonidi A."/>
            <person name="Elias M."/>
            <person name="Eveleigh R.J."/>
            <person name="Herman E.K."/>
            <person name="Klute M.J."/>
            <person name="Nakayama T."/>
            <person name="Obornik M."/>
            <person name="Reyes-Prieto A."/>
            <person name="Armbrust E.V."/>
            <person name="Aves S.J."/>
            <person name="Beiko R.G."/>
            <person name="Coutinho P."/>
            <person name="Dacks J.B."/>
            <person name="Durnford D.G."/>
            <person name="Fast N.M."/>
            <person name="Green B.R."/>
            <person name="Grisdale C."/>
            <person name="Hempe F."/>
            <person name="Henrissat B."/>
            <person name="Hoppner M.P."/>
            <person name="Ishida K.-I."/>
            <person name="Kim E."/>
            <person name="Koreny L."/>
            <person name="Kroth P.G."/>
            <person name="Liu Y."/>
            <person name="Malik S.-B."/>
            <person name="Maier U.G."/>
            <person name="McRose D."/>
            <person name="Mock T."/>
            <person name="Neilson J.A."/>
            <person name="Onodera N.T."/>
            <person name="Poole A.M."/>
            <person name="Pritham E.J."/>
            <person name="Richards T.A."/>
            <person name="Rocap G."/>
            <person name="Roy S.W."/>
            <person name="Sarai C."/>
            <person name="Schaack S."/>
            <person name="Shirato S."/>
            <person name="Slamovits C.H."/>
            <person name="Spencer D.F."/>
            <person name="Suzuki S."/>
            <person name="Worden A.Z."/>
            <person name="Zauner S."/>
            <person name="Barry K."/>
            <person name="Bell C."/>
            <person name="Bharti A.K."/>
            <person name="Crow J.A."/>
            <person name="Grimwood J."/>
            <person name="Kramer R."/>
            <person name="Lindquist E."/>
            <person name="Lucas S."/>
            <person name="Salamov A."/>
            <person name="McFadden G.I."/>
            <person name="Lane C.E."/>
            <person name="Keeling P.J."/>
            <person name="Gray M.W."/>
            <person name="Grigoriev I.V."/>
            <person name="Archibald J.M."/>
        </authorList>
    </citation>
    <scope>NUCLEOTIDE SEQUENCE</scope>
    <source>
        <strain evidence="5">CCMP2712</strain>
    </source>
</reference>
<dbReference type="GeneID" id="17300722"/>
<feature type="transmembrane region" description="Helical" evidence="2">
    <location>
        <begin position="282"/>
        <end position="300"/>
    </location>
</feature>
<protein>
    <recommendedName>
        <fullName evidence="6">Potassium channel domain-containing protein</fullName>
    </recommendedName>
</protein>
<dbReference type="HOGENOM" id="CLU_426696_0_0_1"/>
<dbReference type="EnsemblProtists" id="EKX43952">
    <property type="protein sequence ID" value="EKX43952"/>
    <property type="gene ID" value="GUITHDRAFT_140090"/>
</dbReference>
<feature type="region of interest" description="Disordered" evidence="1">
    <location>
        <begin position="466"/>
        <end position="500"/>
    </location>
</feature>
<dbReference type="GO" id="GO:0016286">
    <property type="term" value="F:small conductance calcium-activated potassium channel activity"/>
    <property type="evidence" value="ECO:0007669"/>
    <property type="project" value="InterPro"/>
</dbReference>
<dbReference type="Proteomes" id="UP000011087">
    <property type="component" value="Unassembled WGS sequence"/>
</dbReference>
<dbReference type="PANTHER" id="PTHR10153">
    <property type="entry name" value="SMALL CONDUCTANCE CALCIUM-ACTIVATED POTASSIUM CHANNEL"/>
    <property type="match status" value="1"/>
</dbReference>
<evidence type="ECO:0000313" key="5">
    <source>
        <dbReference type="Proteomes" id="UP000011087"/>
    </source>
</evidence>
<dbReference type="AlphaFoldDB" id="L1J6K5"/>
<feature type="transmembrane region" description="Helical" evidence="2">
    <location>
        <begin position="74"/>
        <end position="91"/>
    </location>
</feature>
<gene>
    <name evidence="3" type="ORF">GUITHDRAFT_140090</name>
</gene>
<keyword evidence="5" id="KW-1185">Reference proteome</keyword>
<proteinExistence type="predicted"/>
<evidence type="ECO:0000256" key="1">
    <source>
        <dbReference type="SAM" id="MobiDB-lite"/>
    </source>
</evidence>
<feature type="transmembrane region" description="Helical" evidence="2">
    <location>
        <begin position="133"/>
        <end position="152"/>
    </location>
</feature>
<accession>L1J6K5</accession>